<feature type="transmembrane region" description="Helical" evidence="1">
    <location>
        <begin position="23"/>
        <end position="44"/>
    </location>
</feature>
<feature type="transmembrane region" description="Helical" evidence="1">
    <location>
        <begin position="56"/>
        <end position="74"/>
    </location>
</feature>
<dbReference type="EMBL" id="LT629688">
    <property type="protein sequence ID" value="SDD76605.1"/>
    <property type="molecule type" value="Genomic_DNA"/>
</dbReference>
<dbReference type="Proteomes" id="UP000198546">
    <property type="component" value="Chromosome i"/>
</dbReference>
<dbReference type="RefSeq" id="WP_090592341.1">
    <property type="nucleotide sequence ID" value="NZ_LT629688.1"/>
</dbReference>
<gene>
    <name evidence="2" type="ORF">SAMN04489747_1690</name>
</gene>
<evidence type="ECO:0000256" key="1">
    <source>
        <dbReference type="SAM" id="Phobius"/>
    </source>
</evidence>
<keyword evidence="3" id="KW-1185">Reference proteome</keyword>
<accession>A0A1G6XH05</accession>
<evidence type="ECO:0000313" key="3">
    <source>
        <dbReference type="Proteomes" id="UP000198546"/>
    </source>
</evidence>
<dbReference type="STRING" id="675864.SAMN04489747_1690"/>
<organism evidence="2 3">
    <name type="scientific">Auraticoccus monumenti</name>
    <dbReference type="NCBI Taxonomy" id="675864"/>
    <lineage>
        <taxon>Bacteria</taxon>
        <taxon>Bacillati</taxon>
        <taxon>Actinomycetota</taxon>
        <taxon>Actinomycetes</taxon>
        <taxon>Propionibacteriales</taxon>
        <taxon>Propionibacteriaceae</taxon>
        <taxon>Auraticoccus</taxon>
    </lineage>
</organism>
<name>A0A1G6XH05_9ACTN</name>
<dbReference type="AlphaFoldDB" id="A0A1G6XH05"/>
<evidence type="ECO:0000313" key="2">
    <source>
        <dbReference type="EMBL" id="SDD76605.1"/>
    </source>
</evidence>
<proteinExistence type="predicted"/>
<protein>
    <submittedName>
        <fullName evidence="2">Uncharacterized protein</fullName>
    </submittedName>
</protein>
<dbReference type="OrthoDB" id="5196985at2"/>
<sequence length="101" mass="10771">MDDTTAPQGAHVEKVGGFDIRNFIGLLIGIYGLVLVVWGLFFFTAPEAEKTGGVNANLWAGLGMLAFAAVFIAWSRLRPLKIVVADNEPGAEQGRDIAPAE</sequence>
<keyword evidence="1" id="KW-1133">Transmembrane helix</keyword>
<keyword evidence="1" id="KW-0812">Transmembrane</keyword>
<reference evidence="2 3" key="1">
    <citation type="submission" date="2016-10" db="EMBL/GenBank/DDBJ databases">
        <authorList>
            <person name="de Groot N.N."/>
        </authorList>
    </citation>
    <scope>NUCLEOTIDE SEQUENCE [LARGE SCALE GENOMIC DNA]</scope>
    <source>
        <strain evidence="2 3">MON 2.2</strain>
    </source>
</reference>
<keyword evidence="1" id="KW-0472">Membrane</keyword>